<evidence type="ECO:0000256" key="4">
    <source>
        <dbReference type="ARBA" id="ARBA00022723"/>
    </source>
</evidence>
<evidence type="ECO:0000256" key="6">
    <source>
        <dbReference type="ARBA" id="ARBA00022840"/>
    </source>
</evidence>
<evidence type="ECO:0000256" key="3">
    <source>
        <dbReference type="ARBA" id="ARBA00022695"/>
    </source>
</evidence>
<keyword evidence="4" id="KW-0479">Metal-binding</keyword>
<dbReference type="GO" id="GO:0003723">
    <property type="term" value="F:RNA binding"/>
    <property type="evidence" value="ECO:0007669"/>
    <property type="project" value="UniProtKB-KW"/>
</dbReference>
<dbReference type="SUPFAM" id="SSF81301">
    <property type="entry name" value="Nucleotidyltransferase"/>
    <property type="match status" value="1"/>
</dbReference>
<accession>A0A3A1YCP4</accession>
<evidence type="ECO:0000313" key="11">
    <source>
        <dbReference type="EMBL" id="RIY35311.1"/>
    </source>
</evidence>
<protein>
    <recommendedName>
        <fullName evidence="10">Poly A polymerase head domain-containing protein</fullName>
    </recommendedName>
</protein>
<sequence>MQKIQIYLVGGAIRDALLNLEPHEYDYVITGASIELLQQHPDYQQVADNFPVFIRKSTGCEYALARTEEKVGQGYGGFIFNTTNINLVQDCQRRDFTINALYLPVAQDLDQEINLTGEKIREQREKILDPTNLGLKDLGDGSYKNLPFLRAINQTFWQDPLRFIRGLRFQATKLFRLDPKILQEVSSKLSREDYLSLFQEKPSTRKELNAILKADKVFSEFFPALLESNFLTASYIPAPPEQLFKSNKQPNISIGQWQKEFNLKNYYQAYFKTNTIEDLEHELPTSLVVSKDNFIYLCLYLCFNDYWQQAKVNNFVLNPQQWQSLWDFWQTPNFIGALFINQLSKNERIKLEKLLQTNAFLIALSLNILQPEQAFPKIEQTFFDLYLDKLRLGKICQGNNLFLALNLLLSYPLLANSLLRMETRSEIEQQLLHFDLDDYFKIIYALGQILALNLTLQEEKAQSLSSALAQEAIRSQFQEENRQRWLTLFSQLKQGQEVCTLEEQTYQLKVFTQIF</sequence>
<keyword evidence="3" id="KW-0548">Nucleotidyltransferase</keyword>
<dbReference type="SUPFAM" id="SSF81891">
    <property type="entry name" value="Poly A polymerase C-terminal region-like"/>
    <property type="match status" value="1"/>
</dbReference>
<dbReference type="Pfam" id="PF01743">
    <property type="entry name" value="PolyA_pol"/>
    <property type="match status" value="1"/>
</dbReference>
<keyword evidence="5" id="KW-0547">Nucleotide-binding</keyword>
<comment type="similarity">
    <text evidence="9">Belongs to the tRNA nucleotidyltransferase/poly(A) polymerase family.</text>
</comment>
<evidence type="ECO:0000256" key="9">
    <source>
        <dbReference type="RuleBase" id="RU003953"/>
    </source>
</evidence>
<keyword evidence="2" id="KW-0819">tRNA processing</keyword>
<dbReference type="OrthoDB" id="9805698at2"/>
<dbReference type="EMBL" id="NRJF01000093">
    <property type="protein sequence ID" value="RIY35311.1"/>
    <property type="molecule type" value="Genomic_DNA"/>
</dbReference>
<evidence type="ECO:0000256" key="7">
    <source>
        <dbReference type="ARBA" id="ARBA00022842"/>
    </source>
</evidence>
<dbReference type="Proteomes" id="UP000265964">
    <property type="component" value="Unassembled WGS sequence"/>
</dbReference>
<evidence type="ECO:0000256" key="2">
    <source>
        <dbReference type="ARBA" id="ARBA00022694"/>
    </source>
</evidence>
<proteinExistence type="inferred from homology"/>
<keyword evidence="1 9" id="KW-0808">Transferase</keyword>
<evidence type="ECO:0000313" key="12">
    <source>
        <dbReference type="Proteomes" id="UP000265964"/>
    </source>
</evidence>
<evidence type="ECO:0000259" key="10">
    <source>
        <dbReference type="Pfam" id="PF01743"/>
    </source>
</evidence>
<dbReference type="Gene3D" id="3.30.460.10">
    <property type="entry name" value="Beta Polymerase, domain 2"/>
    <property type="match status" value="1"/>
</dbReference>
<reference evidence="11 12" key="1">
    <citation type="submission" date="2017-08" db="EMBL/GenBank/DDBJ databases">
        <title>Reclassification of Bisgaard taxon 37 and 44.</title>
        <authorList>
            <person name="Christensen H."/>
        </authorList>
    </citation>
    <scope>NUCLEOTIDE SEQUENCE [LARGE SCALE GENOMIC DNA]</scope>
    <source>
        <strain evidence="11 12">EEAB3T1</strain>
    </source>
</reference>
<dbReference type="GO" id="GO:0005524">
    <property type="term" value="F:ATP binding"/>
    <property type="evidence" value="ECO:0007669"/>
    <property type="project" value="UniProtKB-KW"/>
</dbReference>
<evidence type="ECO:0000256" key="1">
    <source>
        <dbReference type="ARBA" id="ARBA00022679"/>
    </source>
</evidence>
<dbReference type="InterPro" id="IPR002646">
    <property type="entry name" value="PolA_pol_head_dom"/>
</dbReference>
<keyword evidence="6" id="KW-0067">ATP-binding</keyword>
<dbReference type="InterPro" id="IPR043519">
    <property type="entry name" value="NT_sf"/>
</dbReference>
<dbReference type="GO" id="GO:0046872">
    <property type="term" value="F:metal ion binding"/>
    <property type="evidence" value="ECO:0007669"/>
    <property type="project" value="UniProtKB-KW"/>
</dbReference>
<gene>
    <name evidence="11" type="ORF">CKF59_03735</name>
</gene>
<evidence type="ECO:0000256" key="5">
    <source>
        <dbReference type="ARBA" id="ARBA00022741"/>
    </source>
</evidence>
<dbReference type="PANTHER" id="PTHR47545:SF1">
    <property type="entry name" value="MULTIFUNCTIONAL CCA PROTEIN"/>
    <property type="match status" value="1"/>
</dbReference>
<keyword evidence="8 9" id="KW-0694">RNA-binding</keyword>
<dbReference type="Gene3D" id="1.10.110.30">
    <property type="match status" value="1"/>
</dbReference>
<evidence type="ECO:0000256" key="8">
    <source>
        <dbReference type="ARBA" id="ARBA00022884"/>
    </source>
</evidence>
<keyword evidence="12" id="KW-1185">Reference proteome</keyword>
<name>A0A3A1YCP4_9GAMM</name>
<organism evidence="11 12">
    <name type="scientific">Psittacicella gerlachiana</name>
    <dbReference type="NCBI Taxonomy" id="2028574"/>
    <lineage>
        <taxon>Bacteria</taxon>
        <taxon>Pseudomonadati</taxon>
        <taxon>Pseudomonadota</taxon>
        <taxon>Gammaproteobacteria</taxon>
        <taxon>Pasteurellales</taxon>
        <taxon>Psittacicellaceae</taxon>
        <taxon>Psittacicella</taxon>
    </lineage>
</organism>
<dbReference type="GO" id="GO:0008033">
    <property type="term" value="P:tRNA processing"/>
    <property type="evidence" value="ECO:0007669"/>
    <property type="project" value="UniProtKB-KW"/>
</dbReference>
<dbReference type="AlphaFoldDB" id="A0A3A1YCP4"/>
<feature type="domain" description="Poly A polymerase head" evidence="10">
    <location>
        <begin position="6"/>
        <end position="140"/>
    </location>
</feature>
<dbReference type="GO" id="GO:0016779">
    <property type="term" value="F:nucleotidyltransferase activity"/>
    <property type="evidence" value="ECO:0007669"/>
    <property type="project" value="UniProtKB-KW"/>
</dbReference>
<dbReference type="RefSeq" id="WP_119534642.1">
    <property type="nucleotide sequence ID" value="NZ_NRJF01000093.1"/>
</dbReference>
<keyword evidence="7" id="KW-0460">Magnesium</keyword>
<comment type="caution">
    <text evidence="11">The sequence shown here is derived from an EMBL/GenBank/DDBJ whole genome shotgun (WGS) entry which is preliminary data.</text>
</comment>
<dbReference type="InterPro" id="IPR050124">
    <property type="entry name" value="tRNA_CCA-adding_enzyme"/>
</dbReference>
<dbReference type="PANTHER" id="PTHR47545">
    <property type="entry name" value="MULTIFUNCTIONAL CCA PROTEIN"/>
    <property type="match status" value="1"/>
</dbReference>